<dbReference type="EC" id="1.4.1.1" evidence="3"/>
<dbReference type="InterPro" id="IPR007886">
    <property type="entry name" value="AlaDH/PNT_N"/>
</dbReference>
<gene>
    <name evidence="11" type="ORF">CQA53_08065</name>
</gene>
<dbReference type="SMART" id="SM01003">
    <property type="entry name" value="AlaDh_PNT_N"/>
    <property type="match status" value="1"/>
</dbReference>
<reference evidence="11 12" key="1">
    <citation type="submission" date="2018-04" db="EMBL/GenBank/DDBJ databases">
        <title>Novel Campyloabacter and Helicobacter Species and Strains.</title>
        <authorList>
            <person name="Mannion A.J."/>
            <person name="Shen Z."/>
            <person name="Fox J.G."/>
        </authorList>
    </citation>
    <scope>NUCLEOTIDE SEQUENCE [LARGE SCALE GENOMIC DNA]</scope>
    <source>
        <strain evidence="11 12">MIT 17-337</strain>
    </source>
</reference>
<comment type="similarity">
    <text evidence="2">Belongs to the AlaDH/PNT family.</text>
</comment>
<dbReference type="PANTHER" id="PTHR42795:SF1">
    <property type="entry name" value="ALANINE DEHYDROGENASE"/>
    <property type="match status" value="1"/>
</dbReference>
<feature type="domain" description="Alanine dehydrogenase/pyridine nucleotide transhydrogenase NAD(H)-binding" evidence="9">
    <location>
        <begin position="151"/>
        <end position="299"/>
    </location>
</feature>
<evidence type="ECO:0000259" key="9">
    <source>
        <dbReference type="SMART" id="SM01002"/>
    </source>
</evidence>
<dbReference type="Pfam" id="PF01262">
    <property type="entry name" value="AlaDh_PNT_C"/>
    <property type="match status" value="1"/>
</dbReference>
<evidence type="ECO:0000256" key="5">
    <source>
        <dbReference type="ARBA" id="ARBA00023027"/>
    </source>
</evidence>
<evidence type="ECO:0000313" key="11">
    <source>
        <dbReference type="EMBL" id="RDU64030.1"/>
    </source>
</evidence>
<accession>A0A3D8IFZ7</accession>
<evidence type="ECO:0000259" key="10">
    <source>
        <dbReference type="SMART" id="SM01003"/>
    </source>
</evidence>
<dbReference type="InterPro" id="IPR007698">
    <property type="entry name" value="AlaDH/PNT_NAD(H)-bd"/>
</dbReference>
<evidence type="ECO:0000313" key="12">
    <source>
        <dbReference type="Proteomes" id="UP000256379"/>
    </source>
</evidence>
<evidence type="ECO:0000256" key="1">
    <source>
        <dbReference type="ARBA" id="ARBA00005206"/>
    </source>
</evidence>
<dbReference type="AlphaFoldDB" id="A0A3D8IFZ7"/>
<keyword evidence="4" id="KW-0560">Oxidoreductase</keyword>
<comment type="function">
    <text evidence="7">May play a role in cell wall synthesis as L-alanine is an important constituent of the peptidoglycan layer.</text>
</comment>
<dbReference type="FunFam" id="3.40.50.720:FF:000433">
    <property type="entry name" value="Alanine dehydrogenase 1"/>
    <property type="match status" value="1"/>
</dbReference>
<dbReference type="CDD" id="cd05305">
    <property type="entry name" value="L-AlaDH"/>
    <property type="match status" value="1"/>
</dbReference>
<evidence type="ECO:0000256" key="7">
    <source>
        <dbReference type="ARBA" id="ARBA00056662"/>
    </source>
</evidence>
<dbReference type="SUPFAM" id="SSF51735">
    <property type="entry name" value="NAD(P)-binding Rossmann-fold domains"/>
    <property type="match status" value="1"/>
</dbReference>
<dbReference type="InterPro" id="IPR036291">
    <property type="entry name" value="NAD(P)-bd_dom_sf"/>
</dbReference>
<comment type="catalytic activity">
    <reaction evidence="6">
        <text>L-alanine + NAD(+) + H2O = pyruvate + NH4(+) + NADH + H(+)</text>
        <dbReference type="Rhea" id="RHEA:18405"/>
        <dbReference type="ChEBI" id="CHEBI:15361"/>
        <dbReference type="ChEBI" id="CHEBI:15377"/>
        <dbReference type="ChEBI" id="CHEBI:15378"/>
        <dbReference type="ChEBI" id="CHEBI:28938"/>
        <dbReference type="ChEBI" id="CHEBI:57540"/>
        <dbReference type="ChEBI" id="CHEBI:57945"/>
        <dbReference type="ChEBI" id="CHEBI:57972"/>
        <dbReference type="EC" id="1.4.1.1"/>
    </reaction>
</comment>
<dbReference type="SUPFAM" id="SSF52283">
    <property type="entry name" value="Formate/glycerate dehydrogenase catalytic domain-like"/>
    <property type="match status" value="1"/>
</dbReference>
<dbReference type="Pfam" id="PF05222">
    <property type="entry name" value="AlaDh_PNT_N"/>
    <property type="match status" value="1"/>
</dbReference>
<evidence type="ECO:0000256" key="2">
    <source>
        <dbReference type="ARBA" id="ARBA00005689"/>
    </source>
</evidence>
<feature type="domain" description="Alanine dehydrogenase/pyridine nucleotide transhydrogenase N-terminal" evidence="10">
    <location>
        <begin position="4"/>
        <end position="139"/>
    </location>
</feature>
<evidence type="ECO:0000256" key="8">
    <source>
        <dbReference type="ARBA" id="ARBA00074813"/>
    </source>
</evidence>
<dbReference type="GO" id="GO:0000286">
    <property type="term" value="F:alanine dehydrogenase activity"/>
    <property type="evidence" value="ECO:0007669"/>
    <property type="project" value="UniProtKB-EC"/>
</dbReference>
<evidence type="ECO:0000256" key="4">
    <source>
        <dbReference type="ARBA" id="ARBA00023002"/>
    </source>
</evidence>
<dbReference type="SMART" id="SM01002">
    <property type="entry name" value="AlaDh_PNT_C"/>
    <property type="match status" value="1"/>
</dbReference>
<proteinExistence type="inferred from homology"/>
<comment type="pathway">
    <text evidence="1">Amino-acid degradation; L-alanine degradation via dehydrogenase pathway; NH(3) and pyruvate from L-alanine: step 1/1.</text>
</comment>
<dbReference type="EMBL" id="NXLQ01000021">
    <property type="protein sequence ID" value="RDU64030.1"/>
    <property type="molecule type" value="Genomic_DNA"/>
</dbReference>
<evidence type="ECO:0000256" key="3">
    <source>
        <dbReference type="ARBA" id="ARBA00012897"/>
    </source>
</evidence>
<dbReference type="Gene3D" id="3.40.50.720">
    <property type="entry name" value="NAD(P)-binding Rossmann-like Domain"/>
    <property type="match status" value="2"/>
</dbReference>
<keyword evidence="12" id="KW-1185">Reference proteome</keyword>
<dbReference type="OrthoDB" id="9804592at2"/>
<protein>
    <recommendedName>
        <fullName evidence="8">Alanine dehydrogenase 1</fullName>
        <ecNumber evidence="3">1.4.1.1</ecNumber>
    </recommendedName>
</protein>
<name>A0A3D8IFZ7_9HELI</name>
<dbReference type="PANTHER" id="PTHR42795">
    <property type="entry name" value="ALANINE DEHYDROGENASE"/>
    <property type="match status" value="1"/>
</dbReference>
<dbReference type="GO" id="GO:0042853">
    <property type="term" value="P:L-alanine catabolic process"/>
    <property type="evidence" value="ECO:0007669"/>
    <property type="project" value="InterPro"/>
</dbReference>
<dbReference type="GO" id="GO:0005886">
    <property type="term" value="C:plasma membrane"/>
    <property type="evidence" value="ECO:0007669"/>
    <property type="project" value="TreeGrafter"/>
</dbReference>
<dbReference type="InterPro" id="IPR008141">
    <property type="entry name" value="Ala_DH"/>
</dbReference>
<dbReference type="RefSeq" id="WP_115543499.1">
    <property type="nucleotide sequence ID" value="NZ_NXLQ01000021.1"/>
</dbReference>
<sequence>MIIGIPKEIMNHEHRVGLIPSDVKILKNSNPLHEIYIENGLGNSIGYSNEDYEQAGAKILKSAKEVWQKAEFIIKCKEPVESEYQYLHKDMILYSFLDLAYSKSLAQALVDSQVTSICGETISGPNGDYPILAAMSEVTGKFVAQHAATLLSTNYGGRGILVGGCAGVQPARAVIVGGGVVGINAAKVLVGMGADVWILDINTQKLSTHPLVIDNKIKLLYSNDESIRIALQNADILIGAILVTANATPKIITREHLRLMNKGGVVLDVSVDLGGCVETSRQTTHDDSIYIEEGLIHYGVPNIPGVIARTSSITYSYESLPYILAIANHGWKEMLQMKGAMSGLNAYNGKIALESIAKAFALPYIDTQTIINSNN</sequence>
<comment type="caution">
    <text evidence="11">The sequence shown here is derived from an EMBL/GenBank/DDBJ whole genome shotgun (WGS) entry which is preliminary data.</text>
</comment>
<organism evidence="11 12">
    <name type="scientific">Helicobacter didelphidarum</name>
    <dbReference type="NCBI Taxonomy" id="2040648"/>
    <lineage>
        <taxon>Bacteria</taxon>
        <taxon>Pseudomonadati</taxon>
        <taxon>Campylobacterota</taxon>
        <taxon>Epsilonproteobacteria</taxon>
        <taxon>Campylobacterales</taxon>
        <taxon>Helicobacteraceae</taxon>
        <taxon>Helicobacter</taxon>
    </lineage>
</organism>
<keyword evidence="5" id="KW-0520">NAD</keyword>
<dbReference type="Proteomes" id="UP000256379">
    <property type="component" value="Unassembled WGS sequence"/>
</dbReference>
<evidence type="ECO:0000256" key="6">
    <source>
        <dbReference type="ARBA" id="ARBA00049277"/>
    </source>
</evidence>